<keyword evidence="3" id="KW-1185">Reference proteome</keyword>
<name>A0ABW5D7Q1_9BACT</name>
<dbReference type="SUPFAM" id="SSF53335">
    <property type="entry name" value="S-adenosyl-L-methionine-dependent methyltransferases"/>
    <property type="match status" value="1"/>
</dbReference>
<dbReference type="Gene3D" id="3.40.50.150">
    <property type="entry name" value="Vaccinia Virus protein VP39"/>
    <property type="match status" value="1"/>
</dbReference>
<dbReference type="RefSeq" id="WP_386818356.1">
    <property type="nucleotide sequence ID" value="NZ_JBHUIT010000002.1"/>
</dbReference>
<organism evidence="2 3">
    <name type="scientific">Luteolibacter algae</name>
    <dbReference type="NCBI Taxonomy" id="454151"/>
    <lineage>
        <taxon>Bacteria</taxon>
        <taxon>Pseudomonadati</taxon>
        <taxon>Verrucomicrobiota</taxon>
        <taxon>Verrucomicrobiia</taxon>
        <taxon>Verrucomicrobiales</taxon>
        <taxon>Verrucomicrobiaceae</taxon>
        <taxon>Luteolibacter</taxon>
    </lineage>
</organism>
<dbReference type="CDD" id="cd02440">
    <property type="entry name" value="AdoMet_MTases"/>
    <property type="match status" value="1"/>
</dbReference>
<dbReference type="EMBL" id="JBHUIT010000002">
    <property type="protein sequence ID" value="MFD2255700.1"/>
    <property type="molecule type" value="Genomic_DNA"/>
</dbReference>
<keyword evidence="2" id="KW-0808">Transferase</keyword>
<evidence type="ECO:0000313" key="2">
    <source>
        <dbReference type="EMBL" id="MFD2255700.1"/>
    </source>
</evidence>
<evidence type="ECO:0000313" key="3">
    <source>
        <dbReference type="Proteomes" id="UP001597375"/>
    </source>
</evidence>
<dbReference type="PANTHER" id="PTHR37524:SF2">
    <property type="entry name" value="RIBOSOMAL RNA METHYLTRANSFERASE FTSJ DOMAIN-CONTAINING PROTEIN"/>
    <property type="match status" value="1"/>
</dbReference>
<sequence length="350" mass="39422">MSAHLIRISEVFSSYTREILEILAAEKVKRLGSEYYLFQTEHAERITNSPAARFIRWHIPVEHSWPCNPEKMDGFIEKAAQTIYYKFESLNPQTMLVGQLDPSSTKRYYKALASNFRGRALQVFEFPERAPKAAEDQNSSRKTLFCMLGKEGLFCGMASPKESNGFYPGGTKYISQNAEDTISRAGAKVAEALHYLGMFRPDLPEGSHWLELGASPGGMTSELLKRNYRVTAIDRAPLDARLNAYKALTFLRDDVSEFIPPRGARYDAILSDMNGPPRQAIAHVTRLTDFLNPGGIVIFTLKTTGAESIPEIDSLEKEVLEIAEKAGLTFVARTHLTYNRQEFTLFFEKA</sequence>
<dbReference type="Pfam" id="PF01728">
    <property type="entry name" value="FtsJ"/>
    <property type="match status" value="1"/>
</dbReference>
<dbReference type="GO" id="GO:0008168">
    <property type="term" value="F:methyltransferase activity"/>
    <property type="evidence" value="ECO:0007669"/>
    <property type="project" value="UniProtKB-KW"/>
</dbReference>
<accession>A0ABW5D7Q1</accession>
<comment type="caution">
    <text evidence="2">The sequence shown here is derived from an EMBL/GenBank/DDBJ whole genome shotgun (WGS) entry which is preliminary data.</text>
</comment>
<dbReference type="InterPro" id="IPR029063">
    <property type="entry name" value="SAM-dependent_MTases_sf"/>
</dbReference>
<reference evidence="3" key="1">
    <citation type="journal article" date="2019" name="Int. J. Syst. Evol. Microbiol.">
        <title>The Global Catalogue of Microorganisms (GCM) 10K type strain sequencing project: providing services to taxonomists for standard genome sequencing and annotation.</title>
        <authorList>
            <consortium name="The Broad Institute Genomics Platform"/>
            <consortium name="The Broad Institute Genome Sequencing Center for Infectious Disease"/>
            <person name="Wu L."/>
            <person name="Ma J."/>
        </authorList>
    </citation>
    <scope>NUCLEOTIDE SEQUENCE [LARGE SCALE GENOMIC DNA]</scope>
    <source>
        <strain evidence="3">CGMCC 4.7106</strain>
    </source>
</reference>
<dbReference type="PANTHER" id="PTHR37524">
    <property type="entry name" value="RIBOSOMAL RNA LARGE SUBUNIT METHYLTRANSFERASE M"/>
    <property type="match status" value="1"/>
</dbReference>
<keyword evidence="2" id="KW-0489">Methyltransferase</keyword>
<evidence type="ECO:0000259" key="1">
    <source>
        <dbReference type="Pfam" id="PF01728"/>
    </source>
</evidence>
<dbReference type="InterPro" id="IPR002877">
    <property type="entry name" value="RNA_MeTrfase_FtsJ_dom"/>
</dbReference>
<feature type="domain" description="Ribosomal RNA methyltransferase FtsJ" evidence="1">
    <location>
        <begin position="183"/>
        <end position="323"/>
    </location>
</feature>
<gene>
    <name evidence="2" type="ORF">ACFSSA_03345</name>
</gene>
<dbReference type="GO" id="GO:0032259">
    <property type="term" value="P:methylation"/>
    <property type="evidence" value="ECO:0007669"/>
    <property type="project" value="UniProtKB-KW"/>
</dbReference>
<protein>
    <submittedName>
        <fullName evidence="2">SAM-dependent methyltransferase</fullName>
    </submittedName>
</protein>
<dbReference type="Proteomes" id="UP001597375">
    <property type="component" value="Unassembled WGS sequence"/>
</dbReference>
<proteinExistence type="predicted"/>